<evidence type="ECO:0000256" key="4">
    <source>
        <dbReference type="ARBA" id="ARBA00023004"/>
    </source>
</evidence>
<dbReference type="GO" id="GO:0016491">
    <property type="term" value="F:oxidoreductase activity"/>
    <property type="evidence" value="ECO:0007669"/>
    <property type="project" value="InterPro"/>
</dbReference>
<evidence type="ECO:0000313" key="7">
    <source>
        <dbReference type="EMBL" id="RAR76353.1"/>
    </source>
</evidence>
<organism evidence="7 8">
    <name type="scientific">Paracidovorax anthurii</name>
    <dbReference type="NCBI Taxonomy" id="78229"/>
    <lineage>
        <taxon>Bacteria</taxon>
        <taxon>Pseudomonadati</taxon>
        <taxon>Pseudomonadota</taxon>
        <taxon>Betaproteobacteria</taxon>
        <taxon>Burkholderiales</taxon>
        <taxon>Comamonadaceae</taxon>
        <taxon>Paracidovorax</taxon>
    </lineage>
</organism>
<keyword evidence="2" id="KW-0949">S-adenosyl-L-methionine</keyword>
<sequence length="330" mass="36986">MEATTTPDTGHLRDLAMLCTNDVLELHLLPTEQCNFRCTYCYEDFQQGRMPPEVVHGVKRLIDRRAPSLQLLSIAWFGGEPLKALSIVEDISRHACAAGSRHGFRFRGSMTTNGWDLGLDTLSRLVALEVRDYQITLDGPAAIHDAVRVRADGAPTYERIWSHLCAAQASPLPFNITLRLHIRPDTAEEIARWIPEVERTLLRDSRFKVLVKTVEHLGGPRDAIVPVYRSDREREAAVAPLYRALGARSAFRTDIYARACYAGRPNAWVIRSNGDLARCTVALKDPANRVGHLTPDGDMEIDQDRLRPWFHGLPSLANDIISCPAHSLPR</sequence>
<evidence type="ECO:0000259" key="6">
    <source>
        <dbReference type="Pfam" id="PF04055"/>
    </source>
</evidence>
<dbReference type="InterPro" id="IPR023867">
    <property type="entry name" value="Sulphatase_maturase_rSAM"/>
</dbReference>
<evidence type="ECO:0000256" key="2">
    <source>
        <dbReference type="ARBA" id="ARBA00022691"/>
    </source>
</evidence>
<name>A0A328YTA4_9BURK</name>
<dbReference type="InterPro" id="IPR007197">
    <property type="entry name" value="rSAM"/>
</dbReference>
<dbReference type="OrthoDB" id="308557at2"/>
<dbReference type="SUPFAM" id="SSF102114">
    <property type="entry name" value="Radical SAM enzymes"/>
    <property type="match status" value="1"/>
</dbReference>
<protein>
    <recommendedName>
        <fullName evidence="6">Radical SAM core domain-containing protein</fullName>
    </recommendedName>
</protein>
<proteinExistence type="predicted"/>
<dbReference type="InterPro" id="IPR013785">
    <property type="entry name" value="Aldolase_TIM"/>
</dbReference>
<accession>A0A328YTA4</accession>
<comment type="cofactor">
    <cofactor evidence="1">
        <name>[4Fe-4S] cluster</name>
        <dbReference type="ChEBI" id="CHEBI:49883"/>
    </cofactor>
</comment>
<evidence type="ECO:0000256" key="3">
    <source>
        <dbReference type="ARBA" id="ARBA00022723"/>
    </source>
</evidence>
<dbReference type="EMBL" id="QLTA01000049">
    <property type="protein sequence ID" value="RAR76353.1"/>
    <property type="molecule type" value="Genomic_DNA"/>
</dbReference>
<keyword evidence="8" id="KW-1185">Reference proteome</keyword>
<evidence type="ECO:0000256" key="1">
    <source>
        <dbReference type="ARBA" id="ARBA00001966"/>
    </source>
</evidence>
<dbReference type="UniPathway" id="UPA00782"/>
<dbReference type="GO" id="GO:0051536">
    <property type="term" value="F:iron-sulfur cluster binding"/>
    <property type="evidence" value="ECO:0007669"/>
    <property type="project" value="UniProtKB-KW"/>
</dbReference>
<dbReference type="RefSeq" id="WP_111880654.1">
    <property type="nucleotide sequence ID" value="NZ_CBCSGC010000082.1"/>
</dbReference>
<dbReference type="GO" id="GO:0046872">
    <property type="term" value="F:metal ion binding"/>
    <property type="evidence" value="ECO:0007669"/>
    <property type="project" value="UniProtKB-KW"/>
</dbReference>
<evidence type="ECO:0000313" key="8">
    <source>
        <dbReference type="Proteomes" id="UP000248856"/>
    </source>
</evidence>
<dbReference type="CDD" id="cd01335">
    <property type="entry name" value="Radical_SAM"/>
    <property type="match status" value="1"/>
</dbReference>
<dbReference type="SFLD" id="SFLDS00029">
    <property type="entry name" value="Radical_SAM"/>
    <property type="match status" value="1"/>
</dbReference>
<reference evidence="7 8" key="1">
    <citation type="submission" date="2018-06" db="EMBL/GenBank/DDBJ databases">
        <title>Genomic Encyclopedia of Archaeal and Bacterial Type Strains, Phase II (KMG-II): from individual species to whole genera.</title>
        <authorList>
            <person name="Goeker M."/>
        </authorList>
    </citation>
    <scope>NUCLEOTIDE SEQUENCE [LARGE SCALE GENOMIC DNA]</scope>
    <source>
        <strain evidence="7 8">CFPB 3232</strain>
    </source>
</reference>
<keyword evidence="3" id="KW-0479">Metal-binding</keyword>
<keyword evidence="5" id="KW-0411">Iron-sulfur</keyword>
<dbReference type="PANTHER" id="PTHR43273">
    <property type="entry name" value="ANAEROBIC SULFATASE-MATURATING ENZYME HOMOLOG ASLB-RELATED"/>
    <property type="match status" value="1"/>
</dbReference>
<feature type="domain" description="Radical SAM core" evidence="6">
    <location>
        <begin position="29"/>
        <end position="193"/>
    </location>
</feature>
<keyword evidence="4" id="KW-0408">Iron</keyword>
<evidence type="ECO:0000256" key="5">
    <source>
        <dbReference type="ARBA" id="ARBA00023014"/>
    </source>
</evidence>
<dbReference type="Gene3D" id="3.20.20.70">
    <property type="entry name" value="Aldolase class I"/>
    <property type="match status" value="1"/>
</dbReference>
<dbReference type="AlphaFoldDB" id="A0A328YTA4"/>
<dbReference type="Pfam" id="PF04055">
    <property type="entry name" value="Radical_SAM"/>
    <property type="match status" value="1"/>
</dbReference>
<gene>
    <name evidence="7" type="ORF">AX018_10493</name>
</gene>
<dbReference type="PANTHER" id="PTHR43273:SF8">
    <property type="entry name" value="RADICAL SAM DOMAIN PROTEIN"/>
    <property type="match status" value="1"/>
</dbReference>
<dbReference type="Proteomes" id="UP000248856">
    <property type="component" value="Unassembled WGS sequence"/>
</dbReference>
<comment type="caution">
    <text evidence="7">The sequence shown here is derived from an EMBL/GenBank/DDBJ whole genome shotgun (WGS) entry which is preliminary data.</text>
</comment>
<dbReference type="InterPro" id="IPR058240">
    <property type="entry name" value="rSAM_sf"/>
</dbReference>
<dbReference type="SFLD" id="SFLDG01067">
    <property type="entry name" value="SPASM/twitch_domain_containing"/>
    <property type="match status" value="1"/>
</dbReference>